<comment type="similarity">
    <text evidence="3">Belongs to the purine nucleoside phosphorylase YfiH/LACC1 family.</text>
</comment>
<comment type="function">
    <text evidence="2">Purine nucleoside enzyme that catalyzes the phosphorolysis of adenosine and inosine nucleosides, yielding D-ribose 1-phosphate and the respective free bases, adenine and hypoxanthine. Also catalyzes the phosphorolysis of S-methyl-5'-thioadenosine into adenine and S-methyl-5-thio-alpha-D-ribose 1-phosphate. Also has adenosine deaminase activity.</text>
</comment>
<feature type="region of interest" description="Disordered" evidence="12">
    <location>
        <begin position="1"/>
        <end position="58"/>
    </location>
</feature>
<keyword evidence="8" id="KW-0186">Copper</keyword>
<evidence type="ECO:0000256" key="6">
    <source>
        <dbReference type="ARBA" id="ARBA00022801"/>
    </source>
</evidence>
<dbReference type="SUPFAM" id="SSF64438">
    <property type="entry name" value="CNF1/YfiH-like putative cysteine hydrolases"/>
    <property type="match status" value="1"/>
</dbReference>
<evidence type="ECO:0000256" key="5">
    <source>
        <dbReference type="ARBA" id="ARBA00022723"/>
    </source>
</evidence>
<dbReference type="Gene3D" id="3.60.140.10">
    <property type="entry name" value="CNF1/YfiH-like putative cysteine hydrolases"/>
    <property type="match status" value="1"/>
</dbReference>
<dbReference type="Proteomes" id="UP001387100">
    <property type="component" value="Unassembled WGS sequence"/>
</dbReference>
<dbReference type="Pfam" id="PF02578">
    <property type="entry name" value="Cu-oxidase_4"/>
    <property type="match status" value="1"/>
</dbReference>
<keyword evidence="6" id="KW-0378">Hydrolase</keyword>
<comment type="catalytic activity">
    <reaction evidence="10">
        <text>adenosine + phosphate = alpha-D-ribose 1-phosphate + adenine</text>
        <dbReference type="Rhea" id="RHEA:27642"/>
        <dbReference type="ChEBI" id="CHEBI:16335"/>
        <dbReference type="ChEBI" id="CHEBI:16708"/>
        <dbReference type="ChEBI" id="CHEBI:43474"/>
        <dbReference type="ChEBI" id="CHEBI:57720"/>
        <dbReference type="EC" id="2.4.2.1"/>
    </reaction>
    <physiologicalReaction direction="left-to-right" evidence="10">
        <dbReference type="Rhea" id="RHEA:27643"/>
    </physiologicalReaction>
</comment>
<evidence type="ECO:0000256" key="2">
    <source>
        <dbReference type="ARBA" id="ARBA00003215"/>
    </source>
</evidence>
<dbReference type="RefSeq" id="WP_339573869.1">
    <property type="nucleotide sequence ID" value="NZ_JBBIAA010000002.1"/>
</dbReference>
<evidence type="ECO:0000256" key="3">
    <source>
        <dbReference type="ARBA" id="ARBA00007353"/>
    </source>
</evidence>
<comment type="catalytic activity">
    <reaction evidence="1">
        <text>inosine + phosphate = alpha-D-ribose 1-phosphate + hypoxanthine</text>
        <dbReference type="Rhea" id="RHEA:27646"/>
        <dbReference type="ChEBI" id="CHEBI:17368"/>
        <dbReference type="ChEBI" id="CHEBI:17596"/>
        <dbReference type="ChEBI" id="CHEBI:43474"/>
        <dbReference type="ChEBI" id="CHEBI:57720"/>
        <dbReference type="EC" id="2.4.2.1"/>
    </reaction>
    <physiologicalReaction direction="left-to-right" evidence="1">
        <dbReference type="Rhea" id="RHEA:27647"/>
    </physiologicalReaction>
</comment>
<evidence type="ECO:0000256" key="7">
    <source>
        <dbReference type="ARBA" id="ARBA00022833"/>
    </source>
</evidence>
<name>A0ABU8RHM1_9ACTN</name>
<dbReference type="PANTHER" id="PTHR30616">
    <property type="entry name" value="UNCHARACTERIZED PROTEIN YFIH"/>
    <property type="match status" value="1"/>
</dbReference>
<proteinExistence type="inferred from homology"/>
<dbReference type="InterPro" id="IPR011324">
    <property type="entry name" value="Cytotoxic_necrot_fac-like_cat"/>
</dbReference>
<keyword evidence="14" id="KW-1185">Reference proteome</keyword>
<dbReference type="InterPro" id="IPR038371">
    <property type="entry name" value="Cu_polyphenol_OxRdtase_sf"/>
</dbReference>
<comment type="catalytic activity">
    <reaction evidence="11">
        <text>S-methyl-5'-thioadenosine + phosphate = 5-(methylsulfanyl)-alpha-D-ribose 1-phosphate + adenine</text>
        <dbReference type="Rhea" id="RHEA:11852"/>
        <dbReference type="ChEBI" id="CHEBI:16708"/>
        <dbReference type="ChEBI" id="CHEBI:17509"/>
        <dbReference type="ChEBI" id="CHEBI:43474"/>
        <dbReference type="ChEBI" id="CHEBI:58533"/>
        <dbReference type="EC" id="2.4.2.28"/>
    </reaction>
    <physiologicalReaction direction="left-to-right" evidence="11">
        <dbReference type="Rhea" id="RHEA:11853"/>
    </physiologicalReaction>
</comment>
<keyword evidence="4" id="KW-0808">Transferase</keyword>
<evidence type="ECO:0000256" key="10">
    <source>
        <dbReference type="ARBA" id="ARBA00048968"/>
    </source>
</evidence>
<gene>
    <name evidence="13" type="ORF">WDZ17_04185</name>
</gene>
<evidence type="ECO:0000256" key="9">
    <source>
        <dbReference type="ARBA" id="ARBA00047989"/>
    </source>
</evidence>
<dbReference type="EMBL" id="JBBIAA010000002">
    <property type="protein sequence ID" value="MEJ5944491.1"/>
    <property type="molecule type" value="Genomic_DNA"/>
</dbReference>
<evidence type="ECO:0000256" key="4">
    <source>
        <dbReference type="ARBA" id="ARBA00022679"/>
    </source>
</evidence>
<evidence type="ECO:0000313" key="13">
    <source>
        <dbReference type="EMBL" id="MEJ5944491.1"/>
    </source>
</evidence>
<dbReference type="InterPro" id="IPR003730">
    <property type="entry name" value="Cu_polyphenol_OxRdtase"/>
</dbReference>
<protein>
    <submittedName>
        <fullName evidence="13">Polyphenol oxidase family protein</fullName>
    </submittedName>
</protein>
<reference evidence="13 14" key="1">
    <citation type="journal article" date="2017" name="Int. J. Syst. Evol. Microbiol.">
        <title>Pseudokineococcus basanitobsidens sp. nov., isolated from volcanic rock.</title>
        <authorList>
            <person name="Lee D.W."/>
            <person name="Park M.Y."/>
            <person name="Kim J.J."/>
            <person name="Kim B.S."/>
        </authorList>
    </citation>
    <scope>NUCLEOTIDE SEQUENCE [LARGE SCALE GENOMIC DNA]</scope>
    <source>
        <strain evidence="13 14">DSM 103726</strain>
    </source>
</reference>
<organism evidence="13 14">
    <name type="scientific">Pseudokineococcus basanitobsidens</name>
    <dbReference type="NCBI Taxonomy" id="1926649"/>
    <lineage>
        <taxon>Bacteria</taxon>
        <taxon>Bacillati</taxon>
        <taxon>Actinomycetota</taxon>
        <taxon>Actinomycetes</taxon>
        <taxon>Kineosporiales</taxon>
        <taxon>Kineosporiaceae</taxon>
        <taxon>Pseudokineococcus</taxon>
    </lineage>
</organism>
<keyword evidence="7" id="KW-0862">Zinc</keyword>
<comment type="caution">
    <text evidence="13">The sequence shown here is derived from an EMBL/GenBank/DDBJ whole genome shotgun (WGS) entry which is preliminary data.</text>
</comment>
<accession>A0ABU8RHM1</accession>
<evidence type="ECO:0000256" key="8">
    <source>
        <dbReference type="ARBA" id="ARBA00023008"/>
    </source>
</evidence>
<keyword evidence="5" id="KW-0479">Metal-binding</keyword>
<evidence type="ECO:0000256" key="1">
    <source>
        <dbReference type="ARBA" id="ARBA00000553"/>
    </source>
</evidence>
<dbReference type="CDD" id="cd16833">
    <property type="entry name" value="YfiH"/>
    <property type="match status" value="1"/>
</dbReference>
<evidence type="ECO:0000313" key="14">
    <source>
        <dbReference type="Proteomes" id="UP001387100"/>
    </source>
</evidence>
<evidence type="ECO:0000256" key="11">
    <source>
        <dbReference type="ARBA" id="ARBA00049893"/>
    </source>
</evidence>
<evidence type="ECO:0000256" key="12">
    <source>
        <dbReference type="SAM" id="MobiDB-lite"/>
    </source>
</evidence>
<sequence>MTPTPGPDPGRDAAGAGGRGLLPWSRALPDGRGGTGAVLAHTTRAGGGWSPSPAPGAPAVGPYDGLDLALHVGDDPVAVRAARRALAADLAPRGVREVQHLQQVHGADVAVLRAERLRTAGRGDLPAVDAAVTDVPGLALVVLVADCVPVLLADAGAGVVGVAHAGRRGAVAGTALRALEAMRDLGARDVVAVLGPSICGRCYEVPPGLRDEVAAVSPVAATTTWDGRPAVDVAALVLEQLSGAGARVEQLPGCTAERADLWSYRRDGAASGRLAGLAWVPA</sequence>
<comment type="catalytic activity">
    <reaction evidence="9">
        <text>adenosine + H2O + H(+) = inosine + NH4(+)</text>
        <dbReference type="Rhea" id="RHEA:24408"/>
        <dbReference type="ChEBI" id="CHEBI:15377"/>
        <dbReference type="ChEBI" id="CHEBI:15378"/>
        <dbReference type="ChEBI" id="CHEBI:16335"/>
        <dbReference type="ChEBI" id="CHEBI:17596"/>
        <dbReference type="ChEBI" id="CHEBI:28938"/>
        <dbReference type="EC" id="3.5.4.4"/>
    </reaction>
    <physiologicalReaction direction="left-to-right" evidence="9">
        <dbReference type="Rhea" id="RHEA:24409"/>
    </physiologicalReaction>
</comment>
<dbReference type="PANTHER" id="PTHR30616:SF2">
    <property type="entry name" value="PURINE NUCLEOSIDE PHOSPHORYLASE LACC1"/>
    <property type="match status" value="1"/>
</dbReference>